<evidence type="ECO:0000313" key="2">
    <source>
        <dbReference type="EMBL" id="KAG8630812.1"/>
    </source>
</evidence>
<dbReference type="PANTHER" id="PTHR38436:SF3">
    <property type="entry name" value="CARBOXYMETHYLENEBUTENOLIDASE-RELATED"/>
    <property type="match status" value="1"/>
</dbReference>
<dbReference type="InterPro" id="IPR032710">
    <property type="entry name" value="NTF2-like_dom_sf"/>
</dbReference>
<dbReference type="GO" id="GO:0030638">
    <property type="term" value="P:polyketide metabolic process"/>
    <property type="evidence" value="ECO:0007669"/>
    <property type="project" value="InterPro"/>
</dbReference>
<proteinExistence type="predicted"/>
<feature type="region of interest" description="Disordered" evidence="1">
    <location>
        <begin position="1"/>
        <end position="37"/>
    </location>
</feature>
<dbReference type="Gene3D" id="3.10.450.50">
    <property type="match status" value="1"/>
</dbReference>
<dbReference type="InterPro" id="IPR009959">
    <property type="entry name" value="Cyclase_SnoaL-like"/>
</dbReference>
<dbReference type="EMBL" id="JAESVG020000002">
    <property type="protein sequence ID" value="KAG8630812.1"/>
    <property type="molecule type" value="Genomic_DNA"/>
</dbReference>
<feature type="compositionally biased region" description="Low complexity" evidence="1">
    <location>
        <begin position="1"/>
        <end position="18"/>
    </location>
</feature>
<evidence type="ECO:0000256" key="1">
    <source>
        <dbReference type="SAM" id="MobiDB-lite"/>
    </source>
</evidence>
<dbReference type="SUPFAM" id="SSF54427">
    <property type="entry name" value="NTF2-like"/>
    <property type="match status" value="1"/>
</dbReference>
<dbReference type="AlphaFoldDB" id="A0A8K0PJS4"/>
<keyword evidence="3" id="KW-1185">Reference proteome</keyword>
<gene>
    <name evidence="2" type="ORF">KVT40_002431</name>
</gene>
<evidence type="ECO:0008006" key="4">
    <source>
        <dbReference type="Google" id="ProtNLM"/>
    </source>
</evidence>
<name>A0A8K0PJS4_9PEZI</name>
<protein>
    <recommendedName>
        <fullName evidence="4">Carboxymethylenebutenolidase</fullName>
    </recommendedName>
</protein>
<dbReference type="OrthoDB" id="5440at2759"/>
<comment type="caution">
    <text evidence="2">The sequence shown here is derived from an EMBL/GenBank/DDBJ whole genome shotgun (WGS) entry which is preliminary data.</text>
</comment>
<reference evidence="2" key="1">
    <citation type="submission" date="2021-07" db="EMBL/GenBank/DDBJ databases">
        <title>Elsinoe batatas strain:CRI-CJ2 Genome sequencing and assembly.</title>
        <authorList>
            <person name="Huang L."/>
        </authorList>
    </citation>
    <scope>NUCLEOTIDE SEQUENCE</scope>
    <source>
        <strain evidence="2">CRI-CJ2</strain>
    </source>
</reference>
<accession>A0A8K0PJS4</accession>
<sequence>MAETNGSNGVNGTNGINGHSTSLPPVEPLPQPKVTQLSSGSSLLLPLSRKGTGPGIIVVTPESSASNLDIIEGVPSPLIKWAEESFTVVEIKSSAIQKDASTALREAQDALSSCSQCEPKDKVGIVVYDHSVWDELTPYLNKGSSFGGAVVYGSTSTPLNRVAVPTAEHLAGKASTKLERTSTFIAYDYPSASPSFAVPFQPDFHYATEAISHTRNLTFLKKHLDGPYFDLEAIWDEHTYWEFENRSVEHTMATMVQEPYVNHIPTLTGGIGREQLTEFYRNHFIFSNPASTELELISRTVGIDRVVDEFIFKLTHTQQVDWLLPGVPPTNRLLEIPFTAVVNIRGDRLYHEHIAWDQATALAQCGLLPEFLPFPYPLADGSKPTPGGRFQYQLPVAGVEGARKMRDKNGVGSNAMFGYGVREVED</sequence>
<evidence type="ECO:0000313" key="3">
    <source>
        <dbReference type="Proteomes" id="UP000809789"/>
    </source>
</evidence>
<dbReference type="PANTHER" id="PTHR38436">
    <property type="entry name" value="POLYKETIDE CYCLASE SNOAL-LIKE DOMAIN"/>
    <property type="match status" value="1"/>
</dbReference>
<organism evidence="2 3">
    <name type="scientific">Elsinoe batatas</name>
    <dbReference type="NCBI Taxonomy" id="2601811"/>
    <lineage>
        <taxon>Eukaryota</taxon>
        <taxon>Fungi</taxon>
        <taxon>Dikarya</taxon>
        <taxon>Ascomycota</taxon>
        <taxon>Pezizomycotina</taxon>
        <taxon>Dothideomycetes</taxon>
        <taxon>Dothideomycetidae</taxon>
        <taxon>Myriangiales</taxon>
        <taxon>Elsinoaceae</taxon>
        <taxon>Elsinoe</taxon>
    </lineage>
</organism>
<dbReference type="Proteomes" id="UP000809789">
    <property type="component" value="Unassembled WGS sequence"/>
</dbReference>